<reference evidence="3 4" key="1">
    <citation type="submission" date="2018-01" db="EMBL/GenBank/DDBJ databases">
        <authorList>
            <person name="Gaut B.S."/>
            <person name="Morton B.R."/>
            <person name="Clegg M.T."/>
            <person name="Duvall M.R."/>
        </authorList>
    </citation>
    <scope>NUCLEOTIDE SEQUENCE [LARGE SCALE GENOMIC DNA]</scope>
    <source>
        <strain evidence="3">GP69</strain>
    </source>
</reference>
<protein>
    <recommendedName>
        <fullName evidence="5">Glycosyltransferase RgtA/B/C/D-like domain-containing protein</fullName>
    </recommendedName>
</protein>
<feature type="transmembrane region" description="Helical" evidence="2">
    <location>
        <begin position="140"/>
        <end position="167"/>
    </location>
</feature>
<feature type="transmembrane region" description="Helical" evidence="2">
    <location>
        <begin position="271"/>
        <end position="291"/>
    </location>
</feature>
<sequence length="517" mass="57083">MSWNKNAFSYLTWVLYSFMAGVILIAVGAVLCTEAGLAAYWGIALAVLYGIIVCAAVFKFRALAPVLTSFSAEKRGILILVEAILVTALLFAGLFARVQGIGNAELSSEYYEAAKVVTGQRIPQIVHGASYLYIKLLHEVFVLLGNHIVNGIWVQIILQMTALLLLFFVMRKLAGAIAATVTFGFFMYAPYMIRNSLVLSPGMLYFLIFMIAVSLITWKFERKPEPALFFLAGILAAFCCYLDITGILLLVFAAGVIFCRRGEEVERGRKLASFLLCLTGAGVGFPVFLFLDAMLSGKAFRGVAGAWFALYAPEGFRLPVTFGPAGTSPEVWVLAGALTFGIFSFWCHRREERISWGVTALYFVMAAGCFGIFAEEQQSFFFTYVLLVLLAGVGVAQCLRTENAPEASEEAAVQSSLEDDLVIEELTDSEVESSVPEEAEEREGISAENETKEDALQREKALKEELKKESAEHKVQFLENPLPVPKKHVKRVMDYPLRSAPEDDFDFAVAEEDDFDI</sequence>
<organism evidence="3 4">
    <name type="scientific">Acetatifactor muris</name>
    <dbReference type="NCBI Taxonomy" id="879566"/>
    <lineage>
        <taxon>Bacteria</taxon>
        <taxon>Bacillati</taxon>
        <taxon>Bacillota</taxon>
        <taxon>Clostridia</taxon>
        <taxon>Lachnospirales</taxon>
        <taxon>Lachnospiraceae</taxon>
        <taxon>Acetatifactor</taxon>
    </lineage>
</organism>
<dbReference type="AlphaFoldDB" id="A0A2K4ZGL4"/>
<evidence type="ECO:0000313" key="4">
    <source>
        <dbReference type="Proteomes" id="UP000236311"/>
    </source>
</evidence>
<feature type="transmembrane region" description="Helical" evidence="2">
    <location>
        <begin position="173"/>
        <end position="191"/>
    </location>
</feature>
<dbReference type="RefSeq" id="WP_103239707.1">
    <property type="nucleotide sequence ID" value="NZ_JANJZD010000010.1"/>
</dbReference>
<keyword evidence="2" id="KW-0812">Transmembrane</keyword>
<evidence type="ECO:0000256" key="2">
    <source>
        <dbReference type="SAM" id="Phobius"/>
    </source>
</evidence>
<name>A0A2K4ZGL4_9FIRM</name>
<gene>
    <name evidence="3" type="ORF">AMURIS_02324</name>
</gene>
<feature type="transmembrane region" description="Helical" evidence="2">
    <location>
        <begin position="331"/>
        <end position="347"/>
    </location>
</feature>
<proteinExistence type="predicted"/>
<keyword evidence="2" id="KW-1133">Transmembrane helix</keyword>
<keyword evidence="4" id="KW-1185">Reference proteome</keyword>
<evidence type="ECO:0008006" key="5">
    <source>
        <dbReference type="Google" id="ProtNLM"/>
    </source>
</evidence>
<accession>A0A2K4ZGL4</accession>
<feature type="transmembrane region" description="Helical" evidence="2">
    <location>
        <begin position="78"/>
        <end position="96"/>
    </location>
</feature>
<feature type="transmembrane region" description="Helical" evidence="2">
    <location>
        <begin position="38"/>
        <end position="58"/>
    </location>
</feature>
<evidence type="ECO:0000313" key="3">
    <source>
        <dbReference type="EMBL" id="SOY29603.1"/>
    </source>
</evidence>
<evidence type="ECO:0000256" key="1">
    <source>
        <dbReference type="SAM" id="MobiDB-lite"/>
    </source>
</evidence>
<feature type="transmembrane region" description="Helical" evidence="2">
    <location>
        <begin position="203"/>
        <end position="220"/>
    </location>
</feature>
<dbReference type="EMBL" id="OFSM01000011">
    <property type="protein sequence ID" value="SOY29603.1"/>
    <property type="molecule type" value="Genomic_DNA"/>
</dbReference>
<feature type="transmembrane region" description="Helical" evidence="2">
    <location>
        <begin position="380"/>
        <end position="399"/>
    </location>
</feature>
<feature type="transmembrane region" description="Helical" evidence="2">
    <location>
        <begin position="12"/>
        <end position="31"/>
    </location>
</feature>
<dbReference type="Proteomes" id="UP000236311">
    <property type="component" value="Unassembled WGS sequence"/>
</dbReference>
<keyword evidence="2" id="KW-0472">Membrane</keyword>
<dbReference type="OrthoDB" id="2067559at2"/>
<feature type="compositionally biased region" description="Acidic residues" evidence="1">
    <location>
        <begin position="428"/>
        <end position="441"/>
    </location>
</feature>
<feature type="transmembrane region" description="Helical" evidence="2">
    <location>
        <begin position="354"/>
        <end position="374"/>
    </location>
</feature>
<feature type="region of interest" description="Disordered" evidence="1">
    <location>
        <begin position="428"/>
        <end position="458"/>
    </location>
</feature>
<feature type="transmembrane region" description="Helical" evidence="2">
    <location>
        <begin position="226"/>
        <end position="259"/>
    </location>
</feature>
<feature type="compositionally biased region" description="Basic and acidic residues" evidence="1">
    <location>
        <begin position="442"/>
        <end position="458"/>
    </location>
</feature>